<evidence type="ECO:0000256" key="3">
    <source>
        <dbReference type="PIRSR" id="PIRSR001553-1"/>
    </source>
</evidence>
<name>A0A519BNL0_9DELT</name>
<dbReference type="PANTHER" id="PTHR11117">
    <property type="entry name" value="SUCCINYL-COA LIGASE SUBUNIT ALPHA"/>
    <property type="match status" value="1"/>
</dbReference>
<evidence type="ECO:0000259" key="4">
    <source>
        <dbReference type="SMART" id="SM00881"/>
    </source>
</evidence>
<keyword evidence="2" id="KW-0547">Nucleotide-binding</keyword>
<dbReference type="GO" id="GO:0004775">
    <property type="term" value="F:succinate-CoA ligase (ADP-forming) activity"/>
    <property type="evidence" value="ECO:0007669"/>
    <property type="project" value="TreeGrafter"/>
</dbReference>
<sequence>MKGTKYLNDETGVIVIGITGREASQVVIESEKLYPGIVKCGVTPGKGGILNGALNVPVYDTVKEALAVPELKKTVNTGLIYVPPTSVLDAVMELINHDIKLMYIITEHVPIRDSIIIYEIAKSKGITIIGGTSLGCFVPSVGRIGAIGGKDPSIAFKDGSIVVLSKSGGLTVTTSEMIKRRGYGIYMALALGGDIISCTTFADVLPELEKDGNVNACVILGEPGGTYEEQVAELISKGGYTKPLAIFVSGIFQENMPDGVAFGHAGAIVERGMGKATDKINYLEEVGKKTGTIKVARFYHDLVNCLISLGVKRDFEDTSSDNVKPLYSTLKFAKY</sequence>
<dbReference type="Pfam" id="PF00549">
    <property type="entry name" value="Ligase_CoA"/>
    <property type="match status" value="1"/>
</dbReference>
<dbReference type="GO" id="GO:0004776">
    <property type="term" value="F:succinate-CoA ligase (GDP-forming) activity"/>
    <property type="evidence" value="ECO:0007669"/>
    <property type="project" value="TreeGrafter"/>
</dbReference>
<dbReference type="InterPro" id="IPR005811">
    <property type="entry name" value="SUCC_ACL_C"/>
</dbReference>
<dbReference type="InterPro" id="IPR005810">
    <property type="entry name" value="CoA_lig_alpha"/>
</dbReference>
<organism evidence="5 6">
    <name type="scientific">Candidatus Acididesulfobacter diazotrophicus</name>
    <dbReference type="NCBI Taxonomy" id="2597226"/>
    <lineage>
        <taxon>Bacteria</taxon>
        <taxon>Deltaproteobacteria</taxon>
        <taxon>Candidatus Acidulodesulfobacterales</taxon>
        <taxon>Candidatus Acididesulfobacter</taxon>
    </lineage>
</organism>
<protein>
    <submittedName>
        <fullName evidence="5">Succinyl-CoA synthetase subunit alpha</fullName>
    </submittedName>
</protein>
<evidence type="ECO:0000256" key="2">
    <source>
        <dbReference type="ARBA" id="ARBA00022741"/>
    </source>
</evidence>
<dbReference type="InterPro" id="IPR003781">
    <property type="entry name" value="CoA-bd"/>
</dbReference>
<dbReference type="PANTHER" id="PTHR11117:SF2">
    <property type="entry name" value="SUCCINATE--COA LIGASE [ADP_GDP-FORMING] SUBUNIT ALPHA, MITOCHONDRIAL"/>
    <property type="match status" value="1"/>
</dbReference>
<dbReference type="PIRSF" id="PIRSF001553">
    <property type="entry name" value="SucCS_alpha"/>
    <property type="match status" value="1"/>
</dbReference>
<dbReference type="InterPro" id="IPR016102">
    <property type="entry name" value="Succinyl-CoA_synth-like"/>
</dbReference>
<keyword evidence="1" id="KW-0436">Ligase</keyword>
<proteinExistence type="predicted"/>
<dbReference type="Gene3D" id="3.40.50.261">
    <property type="entry name" value="Succinyl-CoA synthetase domains"/>
    <property type="match status" value="1"/>
</dbReference>
<dbReference type="GO" id="GO:0000166">
    <property type="term" value="F:nucleotide binding"/>
    <property type="evidence" value="ECO:0007669"/>
    <property type="project" value="UniProtKB-KW"/>
</dbReference>
<evidence type="ECO:0000313" key="5">
    <source>
        <dbReference type="EMBL" id="RZD18799.1"/>
    </source>
</evidence>
<feature type="domain" description="CoA-binding" evidence="4">
    <location>
        <begin position="6"/>
        <end position="109"/>
    </location>
</feature>
<evidence type="ECO:0000256" key="1">
    <source>
        <dbReference type="ARBA" id="ARBA00022598"/>
    </source>
</evidence>
<dbReference type="EMBL" id="SGBB01000005">
    <property type="protein sequence ID" value="RZD18799.1"/>
    <property type="molecule type" value="Genomic_DNA"/>
</dbReference>
<dbReference type="Pfam" id="PF02629">
    <property type="entry name" value="CoA_binding"/>
    <property type="match status" value="1"/>
</dbReference>
<comment type="caution">
    <text evidence="5">The sequence shown here is derived from an EMBL/GenBank/DDBJ whole genome shotgun (WGS) entry which is preliminary data.</text>
</comment>
<dbReference type="GO" id="GO:0009361">
    <property type="term" value="C:succinate-CoA ligase complex (ADP-forming)"/>
    <property type="evidence" value="ECO:0007669"/>
    <property type="project" value="TreeGrafter"/>
</dbReference>
<dbReference type="SUPFAM" id="SSF51735">
    <property type="entry name" value="NAD(P)-binding Rossmann-fold domains"/>
    <property type="match status" value="1"/>
</dbReference>
<dbReference type="InterPro" id="IPR036291">
    <property type="entry name" value="NAD(P)-bd_dom_sf"/>
</dbReference>
<accession>A0A519BNL0</accession>
<dbReference type="SMART" id="SM00881">
    <property type="entry name" value="CoA_binding"/>
    <property type="match status" value="1"/>
</dbReference>
<dbReference type="GO" id="GO:0006099">
    <property type="term" value="P:tricarboxylic acid cycle"/>
    <property type="evidence" value="ECO:0007669"/>
    <property type="project" value="TreeGrafter"/>
</dbReference>
<dbReference type="PRINTS" id="PR01798">
    <property type="entry name" value="SCOASYNTHASE"/>
</dbReference>
<reference evidence="5 6" key="1">
    <citation type="journal article" date="2019" name="ISME J.">
        <title>Insights into ecological role of a new deltaproteobacterial order Candidatus Acidulodesulfobacterales by metagenomics and metatranscriptomics.</title>
        <authorList>
            <person name="Tan S."/>
            <person name="Liu J."/>
            <person name="Fang Y."/>
            <person name="Hedlund B.P."/>
            <person name="Lian Z.H."/>
            <person name="Huang L.Y."/>
            <person name="Li J.T."/>
            <person name="Huang L.N."/>
            <person name="Li W.J."/>
            <person name="Jiang H.C."/>
            <person name="Dong H.L."/>
            <person name="Shu W.S."/>
        </authorList>
    </citation>
    <scope>NUCLEOTIDE SEQUENCE [LARGE SCALE GENOMIC DNA]</scope>
    <source>
        <strain evidence="5">AP1</strain>
    </source>
</reference>
<dbReference type="Proteomes" id="UP000319296">
    <property type="component" value="Unassembled WGS sequence"/>
</dbReference>
<dbReference type="Gene3D" id="3.40.50.720">
    <property type="entry name" value="NAD(P)-binding Rossmann-like Domain"/>
    <property type="match status" value="1"/>
</dbReference>
<evidence type="ECO:0000313" key="6">
    <source>
        <dbReference type="Proteomes" id="UP000319296"/>
    </source>
</evidence>
<dbReference type="AlphaFoldDB" id="A0A519BNL0"/>
<feature type="active site" description="Tele-phosphohistidine intermediate" evidence="3">
    <location>
        <position position="264"/>
    </location>
</feature>
<gene>
    <name evidence="5" type="ORF">EVG15_04240</name>
</gene>
<dbReference type="SUPFAM" id="SSF52210">
    <property type="entry name" value="Succinyl-CoA synthetase domains"/>
    <property type="match status" value="1"/>
</dbReference>